<name>B4M0R3_DROVI</name>
<evidence type="ECO:0000256" key="3">
    <source>
        <dbReference type="ARBA" id="ARBA00022692"/>
    </source>
</evidence>
<protein>
    <recommendedName>
        <fullName evidence="12">Ionotropic glutamate receptor C-terminal domain-containing protein</fullName>
    </recommendedName>
</protein>
<evidence type="ECO:0000256" key="8">
    <source>
        <dbReference type="SAM" id="Phobius"/>
    </source>
</evidence>
<keyword evidence="2" id="KW-1003">Cell membrane</keyword>
<evidence type="ECO:0000256" key="6">
    <source>
        <dbReference type="ARBA" id="ARBA00023170"/>
    </source>
</evidence>
<dbReference type="InParanoid" id="B4M0R3"/>
<dbReference type="InterPro" id="IPR052192">
    <property type="entry name" value="Insect_Ionotropic_Sensory_Rcpt"/>
</dbReference>
<keyword evidence="3 8" id="KW-0812">Transmembrane</keyword>
<accession>B4M0R3</accession>
<dbReference type="PANTHER" id="PTHR42643:SF41">
    <property type="entry name" value="IONOTROPIC RECEPTOR 20A-RELATED"/>
    <property type="match status" value="1"/>
</dbReference>
<dbReference type="EMBL" id="CH940650">
    <property type="protein sequence ID" value="EDW67355.2"/>
    <property type="molecule type" value="Genomic_DNA"/>
</dbReference>
<dbReference type="eggNOG" id="ENOG502T88H">
    <property type="taxonomic scope" value="Eukaryota"/>
</dbReference>
<keyword evidence="4 8" id="KW-1133">Transmembrane helix</keyword>
<dbReference type="HOGENOM" id="CLU_021814_2_1_1"/>
<organism evidence="10 11">
    <name type="scientific">Drosophila virilis</name>
    <name type="common">Fruit fly</name>
    <dbReference type="NCBI Taxonomy" id="7244"/>
    <lineage>
        <taxon>Eukaryota</taxon>
        <taxon>Metazoa</taxon>
        <taxon>Ecdysozoa</taxon>
        <taxon>Arthropoda</taxon>
        <taxon>Hexapoda</taxon>
        <taxon>Insecta</taxon>
        <taxon>Pterygota</taxon>
        <taxon>Neoptera</taxon>
        <taxon>Endopterygota</taxon>
        <taxon>Diptera</taxon>
        <taxon>Brachycera</taxon>
        <taxon>Muscomorpha</taxon>
        <taxon>Ephydroidea</taxon>
        <taxon>Drosophilidae</taxon>
        <taxon>Drosophila</taxon>
    </lineage>
</organism>
<feature type="chain" id="PRO_5006457573" description="Ionotropic glutamate receptor C-terminal domain-containing protein" evidence="9">
    <location>
        <begin position="24"/>
        <end position="601"/>
    </location>
</feature>
<comment type="subcellular location">
    <subcellularLocation>
        <location evidence="1">Cell membrane</location>
        <topology evidence="1">Multi-pass membrane protein</topology>
    </subcellularLocation>
</comment>
<keyword evidence="7" id="KW-0325">Glycoprotein</keyword>
<keyword evidence="11" id="KW-1185">Reference proteome</keyword>
<dbReference type="AlphaFoldDB" id="B4M0R3"/>
<sequence>MSAMDRPWFILCHLLWMVRLTVEADSSAVFQLLSSIKNQDNFNYLLFMKYQNSRVSEKFMTDQTDGNCFVKSLMEKLQTPVVQFDEHANSFLYEKHSSLVLSVVYLIGMDLDENESLLNALVTNLRLMTISRVVFMVQLGEANETFLYKLFTYCWKMKLLNVLAVFENYNTTSTFYSYTQFPSYQLEQRVYDPSSTIFPDRLRNLHGYSVRIIIGGATPRIILYYNKQGDIIYRGTLGHFMDVFQQKFNCTLKQPFPVKPNVLVPSTELVAAVRNGTVDLSLAITFPNQLNMRPFTYPYEQMNWCLMLPVEADIPHAEYYVNVFELQAFLLTLAVLVVISMTLSSILKHHGYPVEMYEFILHDNCLRGALGQSFFEVRRASVHLRAIYVQICLLGFLLTAWYNSYFSAYVTSRPKEPPYRTYDDILASNLKVAAWESEYNELIGRLKEFRKYAPMFLVEPSFSKFIRMRDTFDTKHGFMMTTSKWVVINEQQNIFSQPLFRMRNDFCFFNNIPLGFPVHENSIYKKPIQRLIMELADAGLTSYWTSKGFSELVEAGEMHYLDHSMRREFRAMQLQDLEYVWYGFAFMVLFSTAVWLLELHL</sequence>
<dbReference type="Proteomes" id="UP000008792">
    <property type="component" value="Unassembled WGS sequence"/>
</dbReference>
<feature type="transmembrane region" description="Helical" evidence="8">
    <location>
        <begin position="328"/>
        <end position="347"/>
    </location>
</feature>
<dbReference type="OrthoDB" id="7959891at2759"/>
<dbReference type="FunCoup" id="B4M0R3">
    <property type="interactions" value="26"/>
</dbReference>
<feature type="signal peptide" evidence="9">
    <location>
        <begin position="1"/>
        <end position="23"/>
    </location>
</feature>
<dbReference type="PANTHER" id="PTHR42643">
    <property type="entry name" value="IONOTROPIC RECEPTOR 20A-RELATED"/>
    <property type="match status" value="1"/>
</dbReference>
<gene>
    <name evidence="10" type="primary">Dvir\GJ24103</name>
    <name evidence="10" type="ORF">Dvir_GJ24103</name>
</gene>
<keyword evidence="6" id="KW-0675">Receptor</keyword>
<evidence type="ECO:0000256" key="9">
    <source>
        <dbReference type="SAM" id="SignalP"/>
    </source>
</evidence>
<evidence type="ECO:0000256" key="4">
    <source>
        <dbReference type="ARBA" id="ARBA00022989"/>
    </source>
</evidence>
<proteinExistence type="predicted"/>
<keyword evidence="5 8" id="KW-0472">Membrane</keyword>
<evidence type="ECO:0000256" key="2">
    <source>
        <dbReference type="ARBA" id="ARBA00022475"/>
    </source>
</evidence>
<evidence type="ECO:0000256" key="5">
    <source>
        <dbReference type="ARBA" id="ARBA00023136"/>
    </source>
</evidence>
<feature type="transmembrane region" description="Helical" evidence="8">
    <location>
        <begin position="579"/>
        <end position="597"/>
    </location>
</feature>
<dbReference type="GO" id="GO:0005886">
    <property type="term" value="C:plasma membrane"/>
    <property type="evidence" value="ECO:0007669"/>
    <property type="project" value="UniProtKB-SubCell"/>
</dbReference>
<keyword evidence="9" id="KW-0732">Signal</keyword>
<feature type="transmembrane region" description="Helical" evidence="8">
    <location>
        <begin position="382"/>
        <end position="402"/>
    </location>
</feature>
<evidence type="ECO:0008006" key="12">
    <source>
        <dbReference type="Google" id="ProtNLM"/>
    </source>
</evidence>
<evidence type="ECO:0000256" key="7">
    <source>
        <dbReference type="ARBA" id="ARBA00023180"/>
    </source>
</evidence>
<dbReference type="SUPFAM" id="SSF53850">
    <property type="entry name" value="Periplasmic binding protein-like II"/>
    <property type="match status" value="1"/>
</dbReference>
<evidence type="ECO:0000256" key="1">
    <source>
        <dbReference type="ARBA" id="ARBA00004651"/>
    </source>
</evidence>
<reference evidence="10 11" key="1">
    <citation type="journal article" date="2007" name="Nature">
        <title>Evolution of genes and genomes on the Drosophila phylogeny.</title>
        <authorList>
            <consortium name="Drosophila 12 Genomes Consortium"/>
            <person name="Clark A.G."/>
            <person name="Eisen M.B."/>
            <person name="Smith D.R."/>
            <person name="Bergman C.M."/>
            <person name="Oliver B."/>
            <person name="Markow T.A."/>
            <person name="Kaufman T.C."/>
            <person name="Kellis M."/>
            <person name="Gelbart W."/>
            <person name="Iyer V.N."/>
            <person name="Pollard D.A."/>
            <person name="Sackton T.B."/>
            <person name="Larracuente A.M."/>
            <person name="Singh N.D."/>
            <person name="Abad J.P."/>
            <person name="Abt D.N."/>
            <person name="Adryan B."/>
            <person name="Aguade M."/>
            <person name="Akashi H."/>
            <person name="Anderson W.W."/>
            <person name="Aquadro C.F."/>
            <person name="Ardell D.H."/>
            <person name="Arguello R."/>
            <person name="Artieri C.G."/>
            <person name="Barbash D.A."/>
            <person name="Barker D."/>
            <person name="Barsanti P."/>
            <person name="Batterham P."/>
            <person name="Batzoglou S."/>
            <person name="Begun D."/>
            <person name="Bhutkar A."/>
            <person name="Blanco E."/>
            <person name="Bosak S.A."/>
            <person name="Bradley R.K."/>
            <person name="Brand A.D."/>
            <person name="Brent M.R."/>
            <person name="Brooks A.N."/>
            <person name="Brown R.H."/>
            <person name="Butlin R.K."/>
            <person name="Caggese C."/>
            <person name="Calvi B.R."/>
            <person name="Bernardo de Carvalho A."/>
            <person name="Caspi A."/>
            <person name="Castrezana S."/>
            <person name="Celniker S.E."/>
            <person name="Chang J.L."/>
            <person name="Chapple C."/>
            <person name="Chatterji S."/>
            <person name="Chinwalla A."/>
            <person name="Civetta A."/>
            <person name="Clifton S.W."/>
            <person name="Comeron J.M."/>
            <person name="Costello J.C."/>
            <person name="Coyne J.A."/>
            <person name="Daub J."/>
            <person name="David R.G."/>
            <person name="Delcher A.L."/>
            <person name="Delehaunty K."/>
            <person name="Do C.B."/>
            <person name="Ebling H."/>
            <person name="Edwards K."/>
            <person name="Eickbush T."/>
            <person name="Evans J.D."/>
            <person name="Filipski A."/>
            <person name="Findeiss S."/>
            <person name="Freyhult E."/>
            <person name="Fulton L."/>
            <person name="Fulton R."/>
            <person name="Garcia A.C."/>
            <person name="Gardiner A."/>
            <person name="Garfield D.A."/>
            <person name="Garvin B.E."/>
            <person name="Gibson G."/>
            <person name="Gilbert D."/>
            <person name="Gnerre S."/>
            <person name="Godfrey J."/>
            <person name="Good R."/>
            <person name="Gotea V."/>
            <person name="Gravely B."/>
            <person name="Greenberg A.J."/>
            <person name="Griffiths-Jones S."/>
            <person name="Gross S."/>
            <person name="Guigo R."/>
            <person name="Gustafson E.A."/>
            <person name="Haerty W."/>
            <person name="Hahn M.W."/>
            <person name="Halligan D.L."/>
            <person name="Halpern A.L."/>
            <person name="Halter G.M."/>
            <person name="Han M.V."/>
            <person name="Heger A."/>
            <person name="Hillier L."/>
            <person name="Hinrichs A.S."/>
            <person name="Holmes I."/>
            <person name="Hoskins R.A."/>
            <person name="Hubisz M.J."/>
            <person name="Hultmark D."/>
            <person name="Huntley M.A."/>
            <person name="Jaffe D.B."/>
            <person name="Jagadeeshan S."/>
            <person name="Jeck W.R."/>
            <person name="Johnson J."/>
            <person name="Jones C.D."/>
            <person name="Jordan W.C."/>
            <person name="Karpen G.H."/>
            <person name="Kataoka E."/>
            <person name="Keightley P.D."/>
            <person name="Kheradpour P."/>
            <person name="Kirkness E.F."/>
            <person name="Koerich L.B."/>
            <person name="Kristiansen K."/>
            <person name="Kudrna D."/>
            <person name="Kulathinal R.J."/>
            <person name="Kumar S."/>
            <person name="Kwok R."/>
            <person name="Lander E."/>
            <person name="Langley C.H."/>
            <person name="Lapoint R."/>
            <person name="Lazzaro B.P."/>
            <person name="Lee S.J."/>
            <person name="Levesque L."/>
            <person name="Li R."/>
            <person name="Lin C.F."/>
            <person name="Lin M.F."/>
            <person name="Lindblad-Toh K."/>
            <person name="Llopart A."/>
            <person name="Long M."/>
            <person name="Low L."/>
            <person name="Lozovsky E."/>
            <person name="Lu J."/>
            <person name="Luo M."/>
            <person name="Machado C.A."/>
            <person name="Makalowski W."/>
            <person name="Marzo M."/>
            <person name="Matsuda M."/>
            <person name="Matzkin L."/>
            <person name="McAllister B."/>
            <person name="McBride C.S."/>
            <person name="McKernan B."/>
            <person name="McKernan K."/>
            <person name="Mendez-Lago M."/>
            <person name="Minx P."/>
            <person name="Mollenhauer M.U."/>
            <person name="Montooth K."/>
            <person name="Mount S.M."/>
            <person name="Mu X."/>
            <person name="Myers E."/>
            <person name="Negre B."/>
            <person name="Newfeld S."/>
            <person name="Nielsen R."/>
            <person name="Noor M.A."/>
            <person name="O'Grady P."/>
            <person name="Pachter L."/>
            <person name="Papaceit M."/>
            <person name="Parisi M.J."/>
            <person name="Parisi M."/>
            <person name="Parts L."/>
            <person name="Pedersen J.S."/>
            <person name="Pesole G."/>
            <person name="Phillippy A.M."/>
            <person name="Ponting C.P."/>
            <person name="Pop M."/>
            <person name="Porcelli D."/>
            <person name="Powell J.R."/>
            <person name="Prohaska S."/>
            <person name="Pruitt K."/>
            <person name="Puig M."/>
            <person name="Quesneville H."/>
            <person name="Ram K.R."/>
            <person name="Rand D."/>
            <person name="Rasmussen M.D."/>
            <person name="Reed L.K."/>
            <person name="Reenan R."/>
            <person name="Reily A."/>
            <person name="Remington K.A."/>
            <person name="Rieger T.T."/>
            <person name="Ritchie M.G."/>
            <person name="Robin C."/>
            <person name="Rogers Y.H."/>
            <person name="Rohde C."/>
            <person name="Rozas J."/>
            <person name="Rubenfield M.J."/>
            <person name="Ruiz A."/>
            <person name="Russo S."/>
            <person name="Salzberg S.L."/>
            <person name="Sanchez-Gracia A."/>
            <person name="Saranga D.J."/>
            <person name="Sato H."/>
            <person name="Schaeffer S.W."/>
            <person name="Schatz M.C."/>
            <person name="Schlenke T."/>
            <person name="Schwartz R."/>
            <person name="Segarra C."/>
            <person name="Singh R.S."/>
            <person name="Sirot L."/>
            <person name="Sirota M."/>
            <person name="Sisneros N.B."/>
            <person name="Smith C.D."/>
            <person name="Smith T.F."/>
            <person name="Spieth J."/>
            <person name="Stage D.E."/>
            <person name="Stark A."/>
            <person name="Stephan W."/>
            <person name="Strausberg R.L."/>
            <person name="Strempel S."/>
            <person name="Sturgill D."/>
            <person name="Sutton G."/>
            <person name="Sutton G.G."/>
            <person name="Tao W."/>
            <person name="Teichmann S."/>
            <person name="Tobari Y.N."/>
            <person name="Tomimura Y."/>
            <person name="Tsolas J.M."/>
            <person name="Valente V.L."/>
            <person name="Venter E."/>
            <person name="Venter J.C."/>
            <person name="Vicario S."/>
            <person name="Vieira F.G."/>
            <person name="Vilella A.J."/>
            <person name="Villasante A."/>
            <person name="Walenz B."/>
            <person name="Wang J."/>
            <person name="Wasserman M."/>
            <person name="Watts T."/>
            <person name="Wilson D."/>
            <person name="Wilson R.K."/>
            <person name="Wing R.A."/>
            <person name="Wolfner M.F."/>
            <person name="Wong A."/>
            <person name="Wong G.K."/>
            <person name="Wu C.I."/>
            <person name="Wu G."/>
            <person name="Yamamoto D."/>
            <person name="Yang H.P."/>
            <person name="Yang S.P."/>
            <person name="Yorke J.A."/>
            <person name="Yoshida K."/>
            <person name="Zdobnov E."/>
            <person name="Zhang P."/>
            <person name="Zhang Y."/>
            <person name="Zimin A.V."/>
            <person name="Baldwin J."/>
            <person name="Abdouelleil A."/>
            <person name="Abdulkadir J."/>
            <person name="Abebe A."/>
            <person name="Abera B."/>
            <person name="Abreu J."/>
            <person name="Acer S.C."/>
            <person name="Aftuck L."/>
            <person name="Alexander A."/>
            <person name="An P."/>
            <person name="Anderson E."/>
            <person name="Anderson S."/>
            <person name="Arachi H."/>
            <person name="Azer M."/>
            <person name="Bachantsang P."/>
            <person name="Barry A."/>
            <person name="Bayul T."/>
            <person name="Berlin A."/>
            <person name="Bessette D."/>
            <person name="Bloom T."/>
            <person name="Blye J."/>
            <person name="Boguslavskiy L."/>
            <person name="Bonnet C."/>
            <person name="Boukhgalter B."/>
            <person name="Bourzgui I."/>
            <person name="Brown A."/>
            <person name="Cahill P."/>
            <person name="Channer S."/>
            <person name="Cheshatsang Y."/>
            <person name="Chuda L."/>
            <person name="Citroen M."/>
            <person name="Collymore A."/>
            <person name="Cooke P."/>
            <person name="Costello M."/>
            <person name="D'Aco K."/>
            <person name="Daza R."/>
            <person name="De Haan G."/>
            <person name="DeGray S."/>
            <person name="DeMaso C."/>
            <person name="Dhargay N."/>
            <person name="Dooley K."/>
            <person name="Dooley E."/>
            <person name="Doricent M."/>
            <person name="Dorje P."/>
            <person name="Dorjee K."/>
            <person name="Dupes A."/>
            <person name="Elong R."/>
            <person name="Falk J."/>
            <person name="Farina A."/>
            <person name="Faro S."/>
            <person name="Ferguson D."/>
            <person name="Fisher S."/>
            <person name="Foley C.D."/>
            <person name="Franke A."/>
            <person name="Friedrich D."/>
            <person name="Gadbois L."/>
            <person name="Gearin G."/>
            <person name="Gearin C.R."/>
            <person name="Giannoukos G."/>
            <person name="Goode T."/>
            <person name="Graham J."/>
            <person name="Grandbois E."/>
            <person name="Grewal S."/>
            <person name="Gyaltsen K."/>
            <person name="Hafez N."/>
            <person name="Hagos B."/>
            <person name="Hall J."/>
            <person name="Henson C."/>
            <person name="Hollinger A."/>
            <person name="Honan T."/>
            <person name="Huard M.D."/>
            <person name="Hughes L."/>
            <person name="Hurhula B."/>
            <person name="Husby M.E."/>
            <person name="Kamat A."/>
            <person name="Kanga B."/>
            <person name="Kashin S."/>
            <person name="Khazanovich D."/>
            <person name="Kisner P."/>
            <person name="Lance K."/>
            <person name="Lara M."/>
            <person name="Lee W."/>
            <person name="Lennon N."/>
            <person name="Letendre F."/>
            <person name="LeVine R."/>
            <person name="Lipovsky A."/>
            <person name="Liu X."/>
            <person name="Liu J."/>
            <person name="Liu S."/>
            <person name="Lokyitsang T."/>
            <person name="Lokyitsang Y."/>
            <person name="Lubonja R."/>
            <person name="Lui A."/>
            <person name="MacDonald P."/>
            <person name="Magnisalis V."/>
            <person name="Maru K."/>
            <person name="Matthews C."/>
            <person name="McCusker W."/>
            <person name="McDonough S."/>
            <person name="Mehta T."/>
            <person name="Meldrim J."/>
            <person name="Meneus L."/>
            <person name="Mihai O."/>
            <person name="Mihalev A."/>
            <person name="Mihova T."/>
            <person name="Mittelman R."/>
            <person name="Mlenga V."/>
            <person name="Montmayeur A."/>
            <person name="Mulrain L."/>
            <person name="Navidi A."/>
            <person name="Naylor J."/>
            <person name="Negash T."/>
            <person name="Nguyen T."/>
            <person name="Nguyen N."/>
            <person name="Nicol R."/>
            <person name="Norbu C."/>
            <person name="Norbu N."/>
            <person name="Novod N."/>
            <person name="O'Neill B."/>
            <person name="Osman S."/>
            <person name="Markiewicz E."/>
            <person name="Oyono O.L."/>
            <person name="Patti C."/>
            <person name="Phunkhang P."/>
            <person name="Pierre F."/>
            <person name="Priest M."/>
            <person name="Raghuraman S."/>
            <person name="Rege F."/>
            <person name="Reyes R."/>
            <person name="Rise C."/>
            <person name="Rogov P."/>
            <person name="Ross K."/>
            <person name="Ryan E."/>
            <person name="Settipalli S."/>
            <person name="Shea T."/>
            <person name="Sherpa N."/>
            <person name="Shi L."/>
            <person name="Shih D."/>
            <person name="Sparrow T."/>
            <person name="Spaulding J."/>
            <person name="Stalker J."/>
            <person name="Stange-Thomann N."/>
            <person name="Stavropoulos S."/>
            <person name="Stone C."/>
            <person name="Strader C."/>
            <person name="Tesfaye S."/>
            <person name="Thomson T."/>
            <person name="Thoulutsang Y."/>
            <person name="Thoulutsang D."/>
            <person name="Topham K."/>
            <person name="Topping I."/>
            <person name="Tsamla T."/>
            <person name="Vassiliev H."/>
            <person name="Vo A."/>
            <person name="Wangchuk T."/>
            <person name="Wangdi T."/>
            <person name="Weiand M."/>
            <person name="Wilkinson J."/>
            <person name="Wilson A."/>
            <person name="Yadav S."/>
            <person name="Young G."/>
            <person name="Yu Q."/>
            <person name="Zembek L."/>
            <person name="Zhong D."/>
            <person name="Zimmer A."/>
            <person name="Zwirko Z."/>
            <person name="Jaffe D.B."/>
            <person name="Alvarez P."/>
            <person name="Brockman W."/>
            <person name="Butler J."/>
            <person name="Chin C."/>
            <person name="Gnerre S."/>
            <person name="Grabherr M."/>
            <person name="Kleber M."/>
            <person name="Mauceli E."/>
            <person name="MacCallum I."/>
        </authorList>
    </citation>
    <scope>NUCLEOTIDE SEQUENCE [LARGE SCALE GENOMIC DNA]</scope>
    <source>
        <strain evidence="11">Tucson 15010-1051.87</strain>
    </source>
</reference>
<evidence type="ECO:0000313" key="11">
    <source>
        <dbReference type="Proteomes" id="UP000008792"/>
    </source>
</evidence>
<evidence type="ECO:0000313" key="10">
    <source>
        <dbReference type="EMBL" id="EDW67355.2"/>
    </source>
</evidence>
<dbReference type="KEGG" id="dvi:6629545"/>